<name>A0A9W7US82_BACCE</name>
<proteinExistence type="predicted"/>
<sequence>MSNTEINFSLIEKIQRGGYVLYLRHAEPSSNTLSDEGKKQAKKLGTIFQKLHIPIQYPIFTSSIGRTVETGKLAFWGGENKVYENLELIRYLYKKNKNHPIKKDLIASFEKKPFQTLNTVFVGHDHCFVESMQCQDNKDHCLCYLDTVILQPKGQGNGFDFVGLITLQQFNEWNNYDKNCS</sequence>
<evidence type="ECO:0000313" key="2">
    <source>
        <dbReference type="Proteomes" id="UP000323321"/>
    </source>
</evidence>
<dbReference type="Gene3D" id="3.40.50.1240">
    <property type="entry name" value="Phosphoglycerate mutase-like"/>
    <property type="match status" value="1"/>
</dbReference>
<dbReference type="CDD" id="cd07040">
    <property type="entry name" value="HP"/>
    <property type="match status" value="1"/>
</dbReference>
<comment type="caution">
    <text evidence="1">The sequence shown here is derived from an EMBL/GenBank/DDBJ whole genome shotgun (WGS) entry which is preliminary data.</text>
</comment>
<dbReference type="AlphaFoldDB" id="A0A9W7US82"/>
<reference evidence="1 2" key="1">
    <citation type="submission" date="2018-08" db="EMBL/GenBank/DDBJ databases">
        <title>Bacillus phenotypic plasticity.</title>
        <authorList>
            <person name="Hurtado E."/>
        </authorList>
    </citation>
    <scope>NUCLEOTIDE SEQUENCE [LARGE SCALE GENOMIC DNA]</scope>
    <source>
        <strain evidence="1 2">111b</strain>
    </source>
</reference>
<gene>
    <name evidence="1" type="ORF">DX932_10585</name>
</gene>
<dbReference type="EMBL" id="QSMZ01000006">
    <property type="protein sequence ID" value="KAA6470263.1"/>
    <property type="molecule type" value="Genomic_DNA"/>
</dbReference>
<dbReference type="RefSeq" id="WP_150158171.1">
    <property type="nucleotide sequence ID" value="NZ_QSMZ01000006.1"/>
</dbReference>
<evidence type="ECO:0008006" key="3">
    <source>
        <dbReference type="Google" id="ProtNLM"/>
    </source>
</evidence>
<dbReference type="Proteomes" id="UP000323321">
    <property type="component" value="Unassembled WGS sequence"/>
</dbReference>
<organism evidence="1 2">
    <name type="scientific">Bacillus cereus</name>
    <dbReference type="NCBI Taxonomy" id="1396"/>
    <lineage>
        <taxon>Bacteria</taxon>
        <taxon>Bacillati</taxon>
        <taxon>Bacillota</taxon>
        <taxon>Bacilli</taxon>
        <taxon>Bacillales</taxon>
        <taxon>Bacillaceae</taxon>
        <taxon>Bacillus</taxon>
        <taxon>Bacillus cereus group</taxon>
    </lineage>
</organism>
<protein>
    <recommendedName>
        <fullName evidence="3">Histidine phosphatase family protein</fullName>
    </recommendedName>
</protein>
<dbReference type="InterPro" id="IPR029033">
    <property type="entry name" value="His_PPase_superfam"/>
</dbReference>
<evidence type="ECO:0000313" key="1">
    <source>
        <dbReference type="EMBL" id="KAA6470263.1"/>
    </source>
</evidence>
<dbReference type="SUPFAM" id="SSF53254">
    <property type="entry name" value="Phosphoglycerate mutase-like"/>
    <property type="match status" value="1"/>
</dbReference>
<accession>A0A9W7US82</accession>